<evidence type="ECO:0000313" key="3">
    <source>
        <dbReference type="EMBL" id="SHH21096.1"/>
    </source>
</evidence>
<proteinExistence type="predicted"/>
<dbReference type="Proteomes" id="UP000242520">
    <property type="component" value="Unassembled WGS sequence"/>
</dbReference>
<dbReference type="InterPro" id="IPR038610">
    <property type="entry name" value="FliK-like_C_sf"/>
</dbReference>
<reference evidence="4" key="1">
    <citation type="submission" date="2016-11" db="EMBL/GenBank/DDBJ databases">
        <authorList>
            <person name="Varghese N."/>
            <person name="Submissions S."/>
        </authorList>
    </citation>
    <scope>NUCLEOTIDE SEQUENCE [LARGE SCALE GENOMIC DNA]</scope>
    <source>
        <strain evidence="4">DSM 15285</strain>
    </source>
</reference>
<evidence type="ECO:0000259" key="2">
    <source>
        <dbReference type="Pfam" id="PF02120"/>
    </source>
</evidence>
<gene>
    <name evidence="3" type="ORF">SAMN02744040_01236</name>
</gene>
<evidence type="ECO:0000256" key="1">
    <source>
        <dbReference type="SAM" id="Coils"/>
    </source>
</evidence>
<dbReference type="EMBL" id="FQXH01000010">
    <property type="protein sequence ID" value="SHH21096.1"/>
    <property type="molecule type" value="Genomic_DNA"/>
</dbReference>
<organism evidence="3 4">
    <name type="scientific">Tepidibacter thalassicus DSM 15285</name>
    <dbReference type="NCBI Taxonomy" id="1123350"/>
    <lineage>
        <taxon>Bacteria</taxon>
        <taxon>Bacillati</taxon>
        <taxon>Bacillota</taxon>
        <taxon>Clostridia</taxon>
        <taxon>Peptostreptococcales</taxon>
        <taxon>Peptostreptococcaceae</taxon>
        <taxon>Tepidibacter</taxon>
    </lineage>
</organism>
<protein>
    <submittedName>
        <fullName evidence="3">Hook-length control protein FliK</fullName>
    </submittedName>
</protein>
<accession>A0A1M5R4Q8</accession>
<evidence type="ECO:0000313" key="4">
    <source>
        <dbReference type="Proteomes" id="UP000242520"/>
    </source>
</evidence>
<keyword evidence="4" id="KW-1185">Reference proteome</keyword>
<dbReference type="RefSeq" id="WP_072724679.1">
    <property type="nucleotide sequence ID" value="NZ_FQXH01000010.1"/>
</dbReference>
<keyword evidence="1" id="KW-0175">Coiled coil</keyword>
<dbReference type="InterPro" id="IPR021136">
    <property type="entry name" value="Flagellar_hook_control-like_C"/>
</dbReference>
<dbReference type="InterPro" id="IPR046207">
    <property type="entry name" value="DUF6240"/>
</dbReference>
<feature type="domain" description="Flagellar hook-length control protein-like C-terminal" evidence="2">
    <location>
        <begin position="877"/>
        <end position="952"/>
    </location>
</feature>
<dbReference type="Pfam" id="PF19753">
    <property type="entry name" value="DUF6240"/>
    <property type="match status" value="2"/>
</dbReference>
<dbReference type="OrthoDB" id="1946634at2"/>
<dbReference type="STRING" id="1123350.SAMN02744040_01236"/>
<dbReference type="Pfam" id="PF02120">
    <property type="entry name" value="Flg_hook"/>
    <property type="match status" value="1"/>
</dbReference>
<name>A0A1M5R4Q8_9FIRM</name>
<dbReference type="AlphaFoldDB" id="A0A1M5R4Q8"/>
<feature type="coiled-coil region" evidence="1">
    <location>
        <begin position="381"/>
        <end position="418"/>
    </location>
</feature>
<dbReference type="Gene3D" id="3.30.750.140">
    <property type="match status" value="1"/>
</dbReference>
<sequence length="975" mass="112924">MLDKVSREIAYNTVSDKYTAFNASFKIRGTLIENNEDEVKIDVGDNKVIEAKLKEKIDAKVGDTVVIDKKNIISSKIVDTSREIKVDKDEIVKYSDILKKLDVEVNEENLNAVKALNIHGIKLTRENIMSFVYSKNYLDEIIGNLDYDSAVKLLDRNVDIENDSLQKISSVLDEIKNEKEGFSFLNIFKKKKELTTDEAEQIAEKIYGSKMGKDITDIIKVLYKRNVSITKKNIERVNDIFYKLDKLSDIKDETFIDTVKNKVDVTIDNLYKIKSFIKKGVVQVVDKVSDISTKAYEKFLPKVNRVTEKDLKLLEEDIKSLLKDMDINVDENITLAKKFIKNGLEVTKENIQNIKEMKEALNYIIKNLDCDKVAVLIKSKIDVEKVDIRELANEIKNIENIKIEVNTEDKEVEDILKKIDTLKKVSEKDLLTLLKKNIDFKISKIEKVILKTEQKTISNINDIIYEPKHVEQNRNILNGKIQSILENSNTLQKSENKYLVEILKNNKEVIINSTNENMLNNEQNQNSDLLNSSISSINKLTKIFSEIKNLDFNIISFQIKNKIPMTLNNIHNSYLLLNNKTDNIKNTNKKIEMPKNFDSKHESIVKKYVKDNISAFDVKKENIKEFNQAVSVAKALIQNSLNLSKINIQRVYEAYGQFKYIKDNLTSKIVKDSIVKGLKIEDMKLDNLSKYIKEFKNDIDKSQVKINNSLKIFIDNINSINREKESSIAFIMKNNRNMSLKEIEKTSLFFKNKNQIGHKIADVIKFLEDRDDRISKENIFKLKQTVKKISKHIKKGNLEPKKVYEDISNTLKDIQHNVKSDDEISKTINKKCEDLMETLEKSYVFNKDEKILQFPIFINEQFSNLNMYFRDRKKSGKKMNKDNMDVILSLDTANLGNINIYLGVNKNNLSIKMSVNNIENKNHIENHIELLKNLLEDTGYNLDDISFEVDNENIIDISKEKEKDIISRGFLDVKI</sequence>